<name>A0A9X1F1R8_9SPHN</name>
<protein>
    <submittedName>
        <fullName evidence="2">Uncharacterized protein</fullName>
    </submittedName>
</protein>
<dbReference type="Proteomes" id="UP001138681">
    <property type="component" value="Unassembled WGS sequence"/>
</dbReference>
<dbReference type="AlphaFoldDB" id="A0A9X1F1R8"/>
<evidence type="ECO:0000256" key="1">
    <source>
        <dbReference type="SAM" id="Phobius"/>
    </source>
</evidence>
<keyword evidence="1" id="KW-0812">Transmembrane</keyword>
<feature type="transmembrane region" description="Helical" evidence="1">
    <location>
        <begin position="7"/>
        <end position="26"/>
    </location>
</feature>
<keyword evidence="1" id="KW-1133">Transmembrane helix</keyword>
<accession>A0A9X1F1R8</accession>
<gene>
    <name evidence="2" type="ORF">KCG46_03915</name>
</gene>
<organism evidence="2 3">
    <name type="scientific">Erythrobacter crassostreae</name>
    <dbReference type="NCBI Taxonomy" id="2828328"/>
    <lineage>
        <taxon>Bacteria</taxon>
        <taxon>Pseudomonadati</taxon>
        <taxon>Pseudomonadota</taxon>
        <taxon>Alphaproteobacteria</taxon>
        <taxon>Sphingomonadales</taxon>
        <taxon>Erythrobacteraceae</taxon>
        <taxon>Erythrobacter/Porphyrobacter group</taxon>
        <taxon>Erythrobacter</taxon>
    </lineage>
</organism>
<sequence>MTRNTQALIWAAIIIAAALICVSYGLNNAASFGIVSGLSGAAWGSLQADSPCVRGCLQ</sequence>
<evidence type="ECO:0000313" key="2">
    <source>
        <dbReference type="EMBL" id="MBV7258721.1"/>
    </source>
</evidence>
<keyword evidence="3" id="KW-1185">Reference proteome</keyword>
<keyword evidence="1" id="KW-0472">Membrane</keyword>
<proteinExistence type="predicted"/>
<reference evidence="2" key="1">
    <citation type="submission" date="2021-04" db="EMBL/GenBank/DDBJ databases">
        <authorList>
            <person name="Pira H."/>
            <person name="Risdian C."/>
            <person name="Wink J."/>
        </authorList>
    </citation>
    <scope>NUCLEOTIDE SEQUENCE</scope>
    <source>
        <strain evidence="2">WH158</strain>
    </source>
</reference>
<comment type="caution">
    <text evidence="2">The sequence shown here is derived from an EMBL/GenBank/DDBJ whole genome shotgun (WGS) entry which is preliminary data.</text>
</comment>
<dbReference type="RefSeq" id="WP_218404008.1">
    <property type="nucleotide sequence ID" value="NZ_JAGSPC010000001.1"/>
</dbReference>
<evidence type="ECO:0000313" key="3">
    <source>
        <dbReference type="Proteomes" id="UP001138681"/>
    </source>
</evidence>
<dbReference type="EMBL" id="JAGSPC010000001">
    <property type="protein sequence ID" value="MBV7258721.1"/>
    <property type="molecule type" value="Genomic_DNA"/>
</dbReference>